<dbReference type="EnsemblPlants" id="Kaladp0061s0119.1.v1.1">
    <property type="protein sequence ID" value="Kaladp0061s0119.1.v1.1.CDS.1"/>
    <property type="gene ID" value="Kaladp0061s0119.v1.1"/>
</dbReference>
<reference evidence="2" key="1">
    <citation type="submission" date="2021-01" db="UniProtKB">
        <authorList>
            <consortium name="EnsemblPlants"/>
        </authorList>
    </citation>
    <scope>IDENTIFICATION</scope>
</reference>
<dbReference type="Proteomes" id="UP000594263">
    <property type="component" value="Unplaced"/>
</dbReference>
<dbReference type="AlphaFoldDB" id="A0A7N0UDN8"/>
<organism evidence="2 3">
    <name type="scientific">Kalanchoe fedtschenkoi</name>
    <name type="common">Lavender scallops</name>
    <name type="synonym">South American air plant</name>
    <dbReference type="NCBI Taxonomy" id="63787"/>
    <lineage>
        <taxon>Eukaryota</taxon>
        <taxon>Viridiplantae</taxon>
        <taxon>Streptophyta</taxon>
        <taxon>Embryophyta</taxon>
        <taxon>Tracheophyta</taxon>
        <taxon>Spermatophyta</taxon>
        <taxon>Magnoliopsida</taxon>
        <taxon>eudicotyledons</taxon>
        <taxon>Gunneridae</taxon>
        <taxon>Pentapetalae</taxon>
        <taxon>Saxifragales</taxon>
        <taxon>Crassulaceae</taxon>
        <taxon>Kalanchoe</taxon>
    </lineage>
</organism>
<name>A0A7N0UDN8_KALFE</name>
<protein>
    <submittedName>
        <fullName evidence="2">Uncharacterized protein</fullName>
    </submittedName>
</protein>
<feature type="region of interest" description="Disordered" evidence="1">
    <location>
        <begin position="45"/>
        <end position="64"/>
    </location>
</feature>
<evidence type="ECO:0000313" key="2">
    <source>
        <dbReference type="EnsemblPlants" id="Kaladp0061s0119.1.v1.1.CDS.1"/>
    </source>
</evidence>
<accession>A0A7N0UDN8</accession>
<evidence type="ECO:0000313" key="3">
    <source>
        <dbReference type="Proteomes" id="UP000594263"/>
    </source>
</evidence>
<evidence type="ECO:0000256" key="1">
    <source>
        <dbReference type="SAM" id="MobiDB-lite"/>
    </source>
</evidence>
<sequence length="97" mass="10652">MIVNEAYVSNLKFFLNSSQQILLSIPNQIEDLLSRISIVDILSQPSQSNPVKSNTGETVTSSESPQLNIYHRKAAAAQSKWSASRQTLGQRDLTGSC</sequence>
<dbReference type="Gramene" id="Kaladp0061s0119.1.v1.1">
    <property type="protein sequence ID" value="Kaladp0061s0119.1.v1.1.CDS.1"/>
    <property type="gene ID" value="Kaladp0061s0119.v1.1"/>
</dbReference>
<proteinExistence type="predicted"/>
<keyword evidence="3" id="KW-1185">Reference proteome</keyword>